<dbReference type="VEuPathDB" id="FungiDB:SPSK_03716"/>
<dbReference type="RefSeq" id="XP_016585378.1">
    <property type="nucleotide sequence ID" value="XM_016730550.1"/>
</dbReference>
<reference evidence="2 3" key="2">
    <citation type="journal article" date="2015" name="Eukaryot. Cell">
        <title>Asexual propagation of a virulent clone complex in a human and feline outbreak of sporotrichosis.</title>
        <authorList>
            <person name="Teixeira Mde M."/>
            <person name="Rodrigues A.M."/>
            <person name="Tsui C.K."/>
            <person name="de Almeida L.G."/>
            <person name="Van Diepeningen A.D."/>
            <person name="van den Ende B.G."/>
            <person name="Fernandes G.F."/>
            <person name="Kano R."/>
            <person name="Hamelin R.C."/>
            <person name="Lopes-Bezerra L.M."/>
            <person name="Vasconcelos A.T."/>
            <person name="de Hoog S."/>
            <person name="de Camargo Z.P."/>
            <person name="Felipe M.S."/>
        </authorList>
    </citation>
    <scope>NUCLEOTIDE SEQUENCE [LARGE SCALE GENOMIC DNA]</scope>
    <source>
        <strain evidence="2 3">1099-18</strain>
    </source>
</reference>
<feature type="compositionally biased region" description="Basic and acidic residues" evidence="1">
    <location>
        <begin position="121"/>
        <end position="134"/>
    </location>
</feature>
<dbReference type="GeneID" id="27665827"/>
<protein>
    <submittedName>
        <fullName evidence="2">Uncharacterized protein</fullName>
    </submittedName>
</protein>
<feature type="compositionally biased region" description="Basic and acidic residues" evidence="1">
    <location>
        <begin position="90"/>
        <end position="108"/>
    </location>
</feature>
<gene>
    <name evidence="2" type="ORF">SPSK_03716</name>
</gene>
<evidence type="ECO:0000313" key="3">
    <source>
        <dbReference type="Proteomes" id="UP000033710"/>
    </source>
</evidence>
<dbReference type="EMBL" id="AXCR01000010">
    <property type="protein sequence ID" value="KJR82702.1"/>
    <property type="molecule type" value="Genomic_DNA"/>
</dbReference>
<name>A0A0F2LZ07_SPOSC</name>
<dbReference type="KEGG" id="ssck:SPSK_03716"/>
<organism evidence="2 3">
    <name type="scientific">Sporothrix schenckii 1099-18</name>
    <dbReference type="NCBI Taxonomy" id="1397361"/>
    <lineage>
        <taxon>Eukaryota</taxon>
        <taxon>Fungi</taxon>
        <taxon>Dikarya</taxon>
        <taxon>Ascomycota</taxon>
        <taxon>Pezizomycotina</taxon>
        <taxon>Sordariomycetes</taxon>
        <taxon>Sordariomycetidae</taxon>
        <taxon>Ophiostomatales</taxon>
        <taxon>Ophiostomataceae</taxon>
        <taxon>Sporothrix</taxon>
    </lineage>
</organism>
<reference evidence="2 3" key="1">
    <citation type="journal article" date="2014" name="BMC Genomics">
        <title>Comparative genomics of the major fungal agents of human and animal Sporotrichosis: Sporothrix schenckii and Sporothrix brasiliensis.</title>
        <authorList>
            <person name="Teixeira M.M."/>
            <person name="de Almeida L.G."/>
            <person name="Kubitschek-Barreira P."/>
            <person name="Alves F.L."/>
            <person name="Kioshima E.S."/>
            <person name="Abadio A.K."/>
            <person name="Fernandes L."/>
            <person name="Derengowski L.S."/>
            <person name="Ferreira K.S."/>
            <person name="Souza R.C."/>
            <person name="Ruiz J.C."/>
            <person name="de Andrade N.C."/>
            <person name="Paes H.C."/>
            <person name="Nicola A.M."/>
            <person name="Albuquerque P."/>
            <person name="Gerber A.L."/>
            <person name="Martins V.P."/>
            <person name="Peconick L.D."/>
            <person name="Neto A.V."/>
            <person name="Chaucanez C.B."/>
            <person name="Silva P.A."/>
            <person name="Cunha O.L."/>
            <person name="de Oliveira F.F."/>
            <person name="dos Santos T.C."/>
            <person name="Barros A.L."/>
            <person name="Soares M.A."/>
            <person name="de Oliveira L.M."/>
            <person name="Marini M.M."/>
            <person name="Villalobos-Duno H."/>
            <person name="Cunha M.M."/>
            <person name="de Hoog S."/>
            <person name="da Silveira J.F."/>
            <person name="Henrissat B."/>
            <person name="Nino-Vega G.A."/>
            <person name="Cisalpino P.S."/>
            <person name="Mora-Montes H.M."/>
            <person name="Almeida S.R."/>
            <person name="Stajich J.E."/>
            <person name="Lopes-Bezerra L.M."/>
            <person name="Vasconcelos A.T."/>
            <person name="Felipe M.S."/>
        </authorList>
    </citation>
    <scope>NUCLEOTIDE SEQUENCE [LARGE SCALE GENOMIC DNA]</scope>
    <source>
        <strain evidence="2 3">1099-18</strain>
    </source>
</reference>
<comment type="caution">
    <text evidence="2">The sequence shown here is derived from an EMBL/GenBank/DDBJ whole genome shotgun (WGS) entry which is preliminary data.</text>
</comment>
<dbReference type="AlphaFoldDB" id="A0A0F2LZ07"/>
<evidence type="ECO:0000313" key="2">
    <source>
        <dbReference type="EMBL" id="KJR82702.1"/>
    </source>
</evidence>
<accession>A0A0F2LZ07</accession>
<evidence type="ECO:0000256" key="1">
    <source>
        <dbReference type="SAM" id="MobiDB-lite"/>
    </source>
</evidence>
<sequence length="134" mass="14332">MAQHTEQNQPPPHLALAGRTGSCTLTACAIMQSQIRVVGDAVLGPIDGQVEMTVSQGSCQELLVVQPPYLPLAIVSSIAAQPAVSASRQETGDKESKEKDRHDTDSHMSLEVAKSNKAQRAKMEGARQLAEESR</sequence>
<dbReference type="Proteomes" id="UP000033710">
    <property type="component" value="Unassembled WGS sequence"/>
</dbReference>
<proteinExistence type="predicted"/>
<feature type="region of interest" description="Disordered" evidence="1">
    <location>
        <begin position="81"/>
        <end position="134"/>
    </location>
</feature>